<feature type="compositionally biased region" description="Basic and acidic residues" evidence="1">
    <location>
        <begin position="106"/>
        <end position="124"/>
    </location>
</feature>
<dbReference type="Proteomes" id="UP000792457">
    <property type="component" value="Unassembled WGS sequence"/>
</dbReference>
<organism evidence="2 3">
    <name type="scientific">Ladona fulva</name>
    <name type="common">Scarce chaser dragonfly</name>
    <name type="synonym">Libellula fulva</name>
    <dbReference type="NCBI Taxonomy" id="123851"/>
    <lineage>
        <taxon>Eukaryota</taxon>
        <taxon>Metazoa</taxon>
        <taxon>Ecdysozoa</taxon>
        <taxon>Arthropoda</taxon>
        <taxon>Hexapoda</taxon>
        <taxon>Insecta</taxon>
        <taxon>Pterygota</taxon>
        <taxon>Palaeoptera</taxon>
        <taxon>Odonata</taxon>
        <taxon>Epiprocta</taxon>
        <taxon>Anisoptera</taxon>
        <taxon>Libelluloidea</taxon>
        <taxon>Libellulidae</taxon>
        <taxon>Ladona</taxon>
    </lineage>
</organism>
<accession>A0A8K0JW69</accession>
<feature type="compositionally biased region" description="Basic and acidic residues" evidence="1">
    <location>
        <begin position="66"/>
        <end position="75"/>
    </location>
</feature>
<gene>
    <name evidence="2" type="ORF">J437_LFUL001973</name>
</gene>
<feature type="compositionally biased region" description="Basic and acidic residues" evidence="1">
    <location>
        <begin position="18"/>
        <end position="27"/>
    </location>
</feature>
<comment type="caution">
    <text evidence="2">The sequence shown here is derived from an EMBL/GenBank/DDBJ whole genome shotgun (WGS) entry which is preliminary data.</text>
</comment>
<feature type="region of interest" description="Disordered" evidence="1">
    <location>
        <begin position="1"/>
        <end position="124"/>
    </location>
</feature>
<dbReference type="EMBL" id="KZ308161">
    <property type="protein sequence ID" value="KAG8223479.1"/>
    <property type="molecule type" value="Genomic_DNA"/>
</dbReference>
<sequence>MKIIMQKSGCHSKQQGEGSEKHSHCSRGESQGWKCQNMQWNKGSLEKSGEKSQGWKCRNTQWNKGCSDESGEKSHGWRCHTSGSSEKKPGDVAWSNHSHHHHHHHNQESRKSHEHQCHHDSKGN</sequence>
<reference evidence="2" key="2">
    <citation type="submission" date="2017-10" db="EMBL/GenBank/DDBJ databases">
        <title>Ladona fulva Genome sequencing and assembly.</title>
        <authorList>
            <person name="Murali S."/>
            <person name="Richards S."/>
            <person name="Bandaranaike D."/>
            <person name="Bellair M."/>
            <person name="Blankenburg K."/>
            <person name="Chao H."/>
            <person name="Dinh H."/>
            <person name="Doddapaneni H."/>
            <person name="Dugan-Rocha S."/>
            <person name="Elkadiri S."/>
            <person name="Gnanaolivu R."/>
            <person name="Hernandez B."/>
            <person name="Skinner E."/>
            <person name="Javaid M."/>
            <person name="Lee S."/>
            <person name="Li M."/>
            <person name="Ming W."/>
            <person name="Munidasa M."/>
            <person name="Muniz J."/>
            <person name="Nguyen L."/>
            <person name="Hughes D."/>
            <person name="Osuji N."/>
            <person name="Pu L.-L."/>
            <person name="Puazo M."/>
            <person name="Qu C."/>
            <person name="Quiroz J."/>
            <person name="Raj R."/>
            <person name="Weissenberger G."/>
            <person name="Xin Y."/>
            <person name="Zou X."/>
            <person name="Han Y."/>
            <person name="Worley K."/>
            <person name="Muzny D."/>
            <person name="Gibbs R."/>
        </authorList>
    </citation>
    <scope>NUCLEOTIDE SEQUENCE</scope>
    <source>
        <strain evidence="2">Sampled in the wild</strain>
    </source>
</reference>
<proteinExistence type="predicted"/>
<evidence type="ECO:0000256" key="1">
    <source>
        <dbReference type="SAM" id="MobiDB-lite"/>
    </source>
</evidence>
<evidence type="ECO:0000313" key="3">
    <source>
        <dbReference type="Proteomes" id="UP000792457"/>
    </source>
</evidence>
<keyword evidence="3" id="KW-1185">Reference proteome</keyword>
<feature type="compositionally biased region" description="Polar residues" evidence="1">
    <location>
        <begin position="33"/>
        <end position="42"/>
    </location>
</feature>
<name>A0A8K0JW69_LADFU</name>
<dbReference type="AlphaFoldDB" id="A0A8K0JW69"/>
<protein>
    <submittedName>
        <fullName evidence="2">Uncharacterized protein</fullName>
    </submittedName>
</protein>
<reference evidence="2" key="1">
    <citation type="submission" date="2013-04" db="EMBL/GenBank/DDBJ databases">
        <authorList>
            <person name="Qu J."/>
            <person name="Murali S.C."/>
            <person name="Bandaranaike D."/>
            <person name="Bellair M."/>
            <person name="Blankenburg K."/>
            <person name="Chao H."/>
            <person name="Dinh H."/>
            <person name="Doddapaneni H."/>
            <person name="Downs B."/>
            <person name="Dugan-Rocha S."/>
            <person name="Elkadiri S."/>
            <person name="Gnanaolivu R.D."/>
            <person name="Hernandez B."/>
            <person name="Javaid M."/>
            <person name="Jayaseelan J.C."/>
            <person name="Lee S."/>
            <person name="Li M."/>
            <person name="Ming W."/>
            <person name="Munidasa M."/>
            <person name="Muniz J."/>
            <person name="Nguyen L."/>
            <person name="Ongeri F."/>
            <person name="Osuji N."/>
            <person name="Pu L.-L."/>
            <person name="Puazo M."/>
            <person name="Qu C."/>
            <person name="Quiroz J."/>
            <person name="Raj R."/>
            <person name="Weissenberger G."/>
            <person name="Xin Y."/>
            <person name="Zou X."/>
            <person name="Han Y."/>
            <person name="Richards S."/>
            <person name="Worley K."/>
            <person name="Muzny D."/>
            <person name="Gibbs R."/>
        </authorList>
    </citation>
    <scope>NUCLEOTIDE SEQUENCE</scope>
    <source>
        <strain evidence="2">Sampled in the wild</strain>
    </source>
</reference>
<evidence type="ECO:0000313" key="2">
    <source>
        <dbReference type="EMBL" id="KAG8223479.1"/>
    </source>
</evidence>